<feature type="compositionally biased region" description="Polar residues" evidence="4">
    <location>
        <begin position="424"/>
        <end position="433"/>
    </location>
</feature>
<dbReference type="SUPFAM" id="SSF57501">
    <property type="entry name" value="Cystine-knot cytokines"/>
    <property type="match status" value="1"/>
</dbReference>
<comment type="similarity">
    <text evidence="3">Belongs to the TGF-beta family.</text>
</comment>
<accession>A0AAV4HWT5</accession>
<evidence type="ECO:0000256" key="4">
    <source>
        <dbReference type="SAM" id="MobiDB-lite"/>
    </source>
</evidence>
<evidence type="ECO:0000256" key="3">
    <source>
        <dbReference type="RuleBase" id="RU000354"/>
    </source>
</evidence>
<evidence type="ECO:0000256" key="2">
    <source>
        <dbReference type="ARBA" id="ARBA00022525"/>
    </source>
</evidence>
<reference evidence="6 7" key="1">
    <citation type="journal article" date="2021" name="Elife">
        <title>Chloroplast acquisition without the gene transfer in kleptoplastic sea slugs, Plakobranchus ocellatus.</title>
        <authorList>
            <person name="Maeda T."/>
            <person name="Takahashi S."/>
            <person name="Yoshida T."/>
            <person name="Shimamura S."/>
            <person name="Takaki Y."/>
            <person name="Nagai Y."/>
            <person name="Toyoda A."/>
            <person name="Suzuki Y."/>
            <person name="Arimoto A."/>
            <person name="Ishii H."/>
            <person name="Satoh N."/>
            <person name="Nishiyama T."/>
            <person name="Hasebe M."/>
            <person name="Maruyama T."/>
            <person name="Minagawa J."/>
            <person name="Obokata J."/>
            <person name="Shigenobu S."/>
        </authorList>
    </citation>
    <scope>NUCLEOTIDE SEQUENCE [LARGE SCALE GENOMIC DNA]</scope>
</reference>
<evidence type="ECO:0000313" key="7">
    <source>
        <dbReference type="Proteomes" id="UP000762676"/>
    </source>
</evidence>
<dbReference type="Gene3D" id="2.10.90.10">
    <property type="entry name" value="Cystine-knot cytokines"/>
    <property type="match status" value="1"/>
</dbReference>
<dbReference type="Proteomes" id="UP000762676">
    <property type="component" value="Unassembled WGS sequence"/>
</dbReference>
<organism evidence="6 7">
    <name type="scientific">Elysia marginata</name>
    <dbReference type="NCBI Taxonomy" id="1093978"/>
    <lineage>
        <taxon>Eukaryota</taxon>
        <taxon>Metazoa</taxon>
        <taxon>Spiralia</taxon>
        <taxon>Lophotrochozoa</taxon>
        <taxon>Mollusca</taxon>
        <taxon>Gastropoda</taxon>
        <taxon>Heterobranchia</taxon>
        <taxon>Euthyneura</taxon>
        <taxon>Panpulmonata</taxon>
        <taxon>Sacoglossa</taxon>
        <taxon>Placobranchoidea</taxon>
        <taxon>Plakobranchidae</taxon>
        <taxon>Elysia</taxon>
    </lineage>
</organism>
<dbReference type="AlphaFoldDB" id="A0AAV4HWT5"/>
<sequence>MKHILAQQPRRTAPTSRRVSHPSNSGLLFLSYFSLSQPHSPSSLYHSSPSYPSLFMVLLLVFAFLQTPHLTKAKAVSKSKNNGQVESVMISPTNSHFSLSCDGDNGIEDPLTQQVVTQELKRRMSEHHGFDETGSFSSETATLLNGTHPEGRKVRQRLRNLVKNRDGALQGDTNRAKFVMPAHGTQVEKYVFYSSERNLQLPVRTSNDVIAENDPLSVVTFKTGFRLPQEIYHDLIIKSAVLRMRISQSKASLCHTLTSSGMHLTADIYLLESRTSMETDVKNLNDTVLEQATLLKSVKLRPESDSLVTVKIQISLLEHLIDSDTGAVALAVKVRADTSQLNSEKISSYLAFVSKNRKIKYSKRKLRDSVSMFVQPPSSSLPLLKKLSSRLLAPSVVGSTVSTTSSPSLSSSSSTPNEVTASSERLSSRQLPSSADPKEHLVSSCSLMVSEASLELRVMTEDLRHDMETISRTRRSTNRRDGYRNRGRREDRNRDRRRSRGRDRGCRGGYCCLKYTEVNINGVFVWNNERHFLLTSKYKVSYCAGRCRAGYNTDSNIGDFLGQLHRRHPKQVPGPSCIPDDLGPMLIYVTNSEGYPVPRRVPDMQIESCKCL</sequence>
<feature type="region of interest" description="Disordered" evidence="4">
    <location>
        <begin position="399"/>
        <end position="438"/>
    </location>
</feature>
<feature type="compositionally biased region" description="Basic and acidic residues" evidence="4">
    <location>
        <begin position="478"/>
        <end position="494"/>
    </location>
</feature>
<dbReference type="GO" id="GO:0005576">
    <property type="term" value="C:extracellular region"/>
    <property type="evidence" value="ECO:0007669"/>
    <property type="project" value="UniProtKB-SubCell"/>
</dbReference>
<evidence type="ECO:0000313" key="6">
    <source>
        <dbReference type="EMBL" id="GFS02658.1"/>
    </source>
</evidence>
<evidence type="ECO:0000256" key="1">
    <source>
        <dbReference type="ARBA" id="ARBA00004613"/>
    </source>
</evidence>
<comment type="caution">
    <text evidence="6">The sequence shown here is derived from an EMBL/GenBank/DDBJ whole genome shotgun (WGS) entry which is preliminary data.</text>
</comment>
<keyword evidence="2" id="KW-0964">Secreted</keyword>
<dbReference type="InterPro" id="IPR001839">
    <property type="entry name" value="TGF-b_C"/>
</dbReference>
<feature type="domain" description="TGF-beta family profile" evidence="5">
    <location>
        <begin position="495"/>
        <end position="612"/>
    </location>
</feature>
<dbReference type="GO" id="GO:0008083">
    <property type="term" value="F:growth factor activity"/>
    <property type="evidence" value="ECO:0007669"/>
    <property type="project" value="UniProtKB-KW"/>
</dbReference>
<dbReference type="PROSITE" id="PS51362">
    <property type="entry name" value="TGF_BETA_2"/>
    <property type="match status" value="1"/>
</dbReference>
<keyword evidence="3" id="KW-0339">Growth factor</keyword>
<feature type="compositionally biased region" description="Low complexity" evidence="4">
    <location>
        <begin position="399"/>
        <end position="423"/>
    </location>
</feature>
<dbReference type="EMBL" id="BMAT01012953">
    <property type="protein sequence ID" value="GFS02658.1"/>
    <property type="molecule type" value="Genomic_DNA"/>
</dbReference>
<dbReference type="Pfam" id="PF00019">
    <property type="entry name" value="TGF_beta"/>
    <property type="match status" value="1"/>
</dbReference>
<comment type="subcellular location">
    <subcellularLocation>
        <location evidence="1">Secreted</location>
    </subcellularLocation>
</comment>
<feature type="region of interest" description="Disordered" evidence="4">
    <location>
        <begin position="467"/>
        <end position="504"/>
    </location>
</feature>
<gene>
    <name evidence="6" type="ORF">ElyMa_006450400</name>
</gene>
<protein>
    <submittedName>
        <fullName evidence="6">Transforming growth factor beta-2</fullName>
    </submittedName>
</protein>
<evidence type="ECO:0000259" key="5">
    <source>
        <dbReference type="PROSITE" id="PS51362"/>
    </source>
</evidence>
<keyword evidence="7" id="KW-1185">Reference proteome</keyword>
<dbReference type="InterPro" id="IPR029034">
    <property type="entry name" value="Cystine-knot_cytokine"/>
</dbReference>
<dbReference type="SMART" id="SM00204">
    <property type="entry name" value="TGFB"/>
    <property type="match status" value="1"/>
</dbReference>
<proteinExistence type="inferred from homology"/>
<name>A0AAV4HWT5_9GAST</name>
<feature type="region of interest" description="Disordered" evidence="4">
    <location>
        <begin position="1"/>
        <end position="22"/>
    </location>
</feature>